<dbReference type="InterPro" id="IPR039634">
    <property type="entry name" value="Bul1-like"/>
</dbReference>
<dbReference type="Gene3D" id="2.60.40.640">
    <property type="match status" value="1"/>
</dbReference>
<keyword evidence="3" id="KW-1185">Reference proteome</keyword>
<evidence type="ECO:0000313" key="2">
    <source>
        <dbReference type="EMBL" id="KAF5576373.1"/>
    </source>
</evidence>
<dbReference type="AlphaFoldDB" id="A0A8H5KN95"/>
<protein>
    <recommendedName>
        <fullName evidence="1">Bul1 C-terminal domain-containing protein</fullName>
    </recommendedName>
</protein>
<dbReference type="EMBL" id="JAAOAR010000643">
    <property type="protein sequence ID" value="KAF5576373.1"/>
    <property type="molecule type" value="Genomic_DNA"/>
</dbReference>
<accession>A0A8H5KN95</accession>
<dbReference type="InterPro" id="IPR014752">
    <property type="entry name" value="Arrestin-like_C"/>
</dbReference>
<dbReference type="Pfam" id="PF04426">
    <property type="entry name" value="Bul1_C"/>
    <property type="match status" value="1"/>
</dbReference>
<gene>
    <name evidence="2" type="ORF">FPANT_10963</name>
</gene>
<evidence type="ECO:0000313" key="3">
    <source>
        <dbReference type="Proteomes" id="UP000544095"/>
    </source>
</evidence>
<organism evidence="2 3">
    <name type="scientific">Fusarium pseudoanthophilum</name>
    <dbReference type="NCBI Taxonomy" id="48495"/>
    <lineage>
        <taxon>Eukaryota</taxon>
        <taxon>Fungi</taxon>
        <taxon>Dikarya</taxon>
        <taxon>Ascomycota</taxon>
        <taxon>Pezizomycotina</taxon>
        <taxon>Sordariomycetes</taxon>
        <taxon>Hypocreomycetidae</taxon>
        <taxon>Hypocreales</taxon>
        <taxon>Nectriaceae</taxon>
        <taxon>Fusarium</taxon>
        <taxon>Fusarium fujikuroi species complex</taxon>
    </lineage>
</organism>
<dbReference type="InterPro" id="IPR022794">
    <property type="entry name" value="Bul1_C"/>
</dbReference>
<dbReference type="PANTHER" id="PTHR31904">
    <property type="entry name" value="BYPASS OF STOP CODON PROTEIN 5-RELATED"/>
    <property type="match status" value="1"/>
</dbReference>
<evidence type="ECO:0000259" key="1">
    <source>
        <dbReference type="Pfam" id="PF04426"/>
    </source>
</evidence>
<proteinExistence type="predicted"/>
<sequence>MPSRCLLSSRAKQDPTFEIDIHDHYESKVYTFGSTISGFVTITAHNQLPFQSLQIDLRGITSTCGHAFQYGTPFKTHIFMQLQMPISASALPFNQSFEPGKSYHVPFRFTIPEQLSSTACNHQNRAVRERHLQPPPTMGSWDRDDLAGGSANIDYVIRARLVLSKNKQGREQYLDQSRSVNIIPALPEQPPLHVSSDNSDYCLSQSKTIRKGVIGTKMGVVRASVTQPEPILLCLDGLKASGSQIPIDLEYIPVSTSAVMPEIRVKSATIETSTNFWLGIDGYLPDRHEKPSNSVVPAAPWETSNALVLRGKETVNWQKDHQLVSDKESGRRSSEPVSISKDCAEPHSVSLSTSCVSHWDSDSSKSRAYKTSLSQSFELATDKYLFLPTFYSCLVSRTYRIRVTLAIGAYGTTISLVAPLQVVANGLDNAQYHDQLNSVSVTVIL</sequence>
<dbReference type="Proteomes" id="UP000544095">
    <property type="component" value="Unassembled WGS sequence"/>
</dbReference>
<comment type="caution">
    <text evidence="2">The sequence shown here is derived from an EMBL/GenBank/DDBJ whole genome shotgun (WGS) entry which is preliminary data.</text>
</comment>
<name>A0A8H5KN95_9HYPO</name>
<dbReference type="PANTHER" id="PTHR31904:SF1">
    <property type="entry name" value="BYPASS OF STOP CODON PROTEIN 5-RELATED"/>
    <property type="match status" value="1"/>
</dbReference>
<reference evidence="2 3" key="1">
    <citation type="submission" date="2020-05" db="EMBL/GenBank/DDBJ databases">
        <title>Identification and distribution of gene clusters putatively required for synthesis of sphingolipid metabolism inhibitors in phylogenetically diverse species of the filamentous fungus Fusarium.</title>
        <authorList>
            <person name="Kim H.-S."/>
            <person name="Busman M."/>
            <person name="Brown D.W."/>
            <person name="Divon H."/>
            <person name="Uhlig S."/>
            <person name="Proctor R.H."/>
        </authorList>
    </citation>
    <scope>NUCLEOTIDE SEQUENCE [LARGE SCALE GENOMIC DNA]</scope>
    <source>
        <strain evidence="2 3">NRRL 25211</strain>
    </source>
</reference>
<feature type="domain" description="Bul1 C-terminal" evidence="1">
    <location>
        <begin position="325"/>
        <end position="421"/>
    </location>
</feature>